<dbReference type="Proteomes" id="UP001465755">
    <property type="component" value="Unassembled WGS sequence"/>
</dbReference>
<evidence type="ECO:0000313" key="3">
    <source>
        <dbReference type="Proteomes" id="UP001465755"/>
    </source>
</evidence>
<keyword evidence="3" id="KW-1185">Reference proteome</keyword>
<evidence type="ECO:0000313" key="2">
    <source>
        <dbReference type="EMBL" id="KAK9794616.1"/>
    </source>
</evidence>
<name>A0AAW1NU44_9CHLO</name>
<accession>A0AAW1NU44</accession>
<reference evidence="2 3" key="1">
    <citation type="journal article" date="2024" name="Nat. Commun.">
        <title>Phylogenomics reveals the evolutionary origins of lichenization in chlorophyte algae.</title>
        <authorList>
            <person name="Puginier C."/>
            <person name="Libourel C."/>
            <person name="Otte J."/>
            <person name="Skaloud P."/>
            <person name="Haon M."/>
            <person name="Grisel S."/>
            <person name="Petersen M."/>
            <person name="Berrin J.G."/>
            <person name="Delaux P.M."/>
            <person name="Dal Grande F."/>
            <person name="Keller J."/>
        </authorList>
    </citation>
    <scope>NUCLEOTIDE SEQUENCE [LARGE SCALE GENOMIC DNA]</scope>
    <source>
        <strain evidence="2 3">SAG 2036</strain>
    </source>
</reference>
<proteinExistence type="predicted"/>
<comment type="caution">
    <text evidence="2">The sequence shown here is derived from an EMBL/GenBank/DDBJ whole genome shotgun (WGS) entry which is preliminary data.</text>
</comment>
<gene>
    <name evidence="2" type="ORF">WJX73_010418</name>
</gene>
<organism evidence="2 3">
    <name type="scientific">Symbiochloris irregularis</name>
    <dbReference type="NCBI Taxonomy" id="706552"/>
    <lineage>
        <taxon>Eukaryota</taxon>
        <taxon>Viridiplantae</taxon>
        <taxon>Chlorophyta</taxon>
        <taxon>core chlorophytes</taxon>
        <taxon>Trebouxiophyceae</taxon>
        <taxon>Trebouxiales</taxon>
        <taxon>Trebouxiaceae</taxon>
        <taxon>Symbiochloris</taxon>
    </lineage>
</organism>
<dbReference type="AlphaFoldDB" id="A0AAW1NU44"/>
<protein>
    <submittedName>
        <fullName evidence="2">Uncharacterized protein</fullName>
    </submittedName>
</protein>
<feature type="signal peptide" evidence="1">
    <location>
        <begin position="1"/>
        <end position="19"/>
    </location>
</feature>
<sequence length="258" mass="28919">MSMPFAVLLLRSVYEAADSLDFIAMDQYQKEFWKLRQREYEPFLERCKPLPVRQGDLTDPLYFDFISFAQFATLNEEMRYGKQTFQEWCEECEDQQRTIQRSAELRDNQSLAPALLQRAGDAIYAGLQSGFRGETYDVPQPCPTGASLDELASCVQGVLDVFVSKGYAQKAQVSCVNCHRDEHSIEWHGAGAGGGAFTVHLERPSTLWGLGRLNGGSSVAPAFDALTVAAYLRTCHCQASWSIKQRANGVDETWEVHA</sequence>
<feature type="chain" id="PRO_5043810989" evidence="1">
    <location>
        <begin position="20"/>
        <end position="258"/>
    </location>
</feature>
<dbReference type="EMBL" id="JALJOQ010000137">
    <property type="protein sequence ID" value="KAK9794616.1"/>
    <property type="molecule type" value="Genomic_DNA"/>
</dbReference>
<keyword evidence="1" id="KW-0732">Signal</keyword>
<evidence type="ECO:0000256" key="1">
    <source>
        <dbReference type="SAM" id="SignalP"/>
    </source>
</evidence>